<dbReference type="PANTHER" id="PTHR43401">
    <property type="entry name" value="L-THREONINE 3-DEHYDROGENASE"/>
    <property type="match status" value="1"/>
</dbReference>
<name>A0A975SZ37_9ACTN</name>
<dbReference type="AlphaFoldDB" id="A0A975SZ37"/>
<feature type="domain" description="Alcohol dehydrogenase-like N-terminal" evidence="4">
    <location>
        <begin position="31"/>
        <end position="129"/>
    </location>
</feature>
<dbReference type="Proteomes" id="UP000683575">
    <property type="component" value="Chromosome"/>
</dbReference>
<evidence type="ECO:0000313" key="6">
    <source>
        <dbReference type="Proteomes" id="UP000683575"/>
    </source>
</evidence>
<dbReference type="Pfam" id="PF00107">
    <property type="entry name" value="ADH_zinc_N"/>
    <property type="match status" value="1"/>
</dbReference>
<dbReference type="EMBL" id="CP077062">
    <property type="protein sequence ID" value="QWZ08609.1"/>
    <property type="molecule type" value="Genomic_DNA"/>
</dbReference>
<dbReference type="InterPro" id="IPR013154">
    <property type="entry name" value="ADH-like_N"/>
</dbReference>
<dbReference type="KEGG" id="nps:KRR39_01720"/>
<dbReference type="GO" id="GO:0016491">
    <property type="term" value="F:oxidoreductase activity"/>
    <property type="evidence" value="ECO:0007669"/>
    <property type="project" value="UniProtKB-KW"/>
</dbReference>
<dbReference type="RefSeq" id="WP_216940177.1">
    <property type="nucleotide sequence ID" value="NZ_CP077062.1"/>
</dbReference>
<feature type="domain" description="Alcohol dehydrogenase-like C-terminal" evidence="3">
    <location>
        <begin position="167"/>
        <end position="282"/>
    </location>
</feature>
<dbReference type="Pfam" id="PF08240">
    <property type="entry name" value="ADH_N"/>
    <property type="match status" value="1"/>
</dbReference>
<keyword evidence="2" id="KW-0560">Oxidoreductase</keyword>
<evidence type="ECO:0000313" key="5">
    <source>
        <dbReference type="EMBL" id="QWZ08609.1"/>
    </source>
</evidence>
<dbReference type="PANTHER" id="PTHR43401:SF2">
    <property type="entry name" value="L-THREONINE 3-DEHYDROGENASE"/>
    <property type="match status" value="1"/>
</dbReference>
<sequence length="318" mass="33429">MTVAQQTMRALVFTGPGAMELRDVATPGARDGWVPVTVRASGICGSELHGFRSVGFRRPPLVMGHEFAGETPDGRRVVVNPLLSCGECDLCHRGKPELCRRRELLGVHLAGGFAERVTVPAGAVHVIPDEMTWETAALIEPLANAVHAWRQVEQGGIGRVAVIGAGAIGLVSLLVAAHEQLGEVTVVDRSGFRLVLAGRLGAAVCAEELEGEYDVVVDAVGSAQTRASAVEHVRPGGTSVWLGLAEAAAGFDGNGLVRGEKRVVGSFAYSPEDFADAVRLAASLDLGWATAIDMEDSQRIFMELAGGAQDPVKAVIRL</sequence>
<comment type="cofactor">
    <cofactor evidence="1">
        <name>Zn(2+)</name>
        <dbReference type="ChEBI" id="CHEBI:29105"/>
    </cofactor>
</comment>
<organism evidence="5 6">
    <name type="scientific">Nocardioides panacis</name>
    <dbReference type="NCBI Taxonomy" id="2849501"/>
    <lineage>
        <taxon>Bacteria</taxon>
        <taxon>Bacillati</taxon>
        <taxon>Actinomycetota</taxon>
        <taxon>Actinomycetes</taxon>
        <taxon>Propionibacteriales</taxon>
        <taxon>Nocardioidaceae</taxon>
        <taxon>Nocardioides</taxon>
    </lineage>
</organism>
<evidence type="ECO:0000259" key="4">
    <source>
        <dbReference type="Pfam" id="PF08240"/>
    </source>
</evidence>
<evidence type="ECO:0000256" key="2">
    <source>
        <dbReference type="ARBA" id="ARBA00023002"/>
    </source>
</evidence>
<keyword evidence="6" id="KW-1185">Reference proteome</keyword>
<evidence type="ECO:0000259" key="3">
    <source>
        <dbReference type="Pfam" id="PF00107"/>
    </source>
</evidence>
<evidence type="ECO:0000256" key="1">
    <source>
        <dbReference type="ARBA" id="ARBA00001947"/>
    </source>
</evidence>
<dbReference type="InterPro" id="IPR013149">
    <property type="entry name" value="ADH-like_C"/>
</dbReference>
<accession>A0A975SZ37</accession>
<dbReference type="InterPro" id="IPR050129">
    <property type="entry name" value="Zn_alcohol_dh"/>
</dbReference>
<proteinExistence type="predicted"/>
<gene>
    <name evidence="5" type="ORF">KRR39_01720</name>
</gene>
<reference evidence="5" key="1">
    <citation type="submission" date="2021-06" db="EMBL/GenBank/DDBJ databases">
        <title>Complete genome sequence of Nocardioides sp. G188.</title>
        <authorList>
            <person name="Im W.-T."/>
        </authorList>
    </citation>
    <scope>NUCLEOTIDE SEQUENCE</scope>
    <source>
        <strain evidence="5">G188</strain>
    </source>
</reference>
<protein>
    <submittedName>
        <fullName evidence="5">Alcohol dehydrogenase catalytic domain-containing protein</fullName>
    </submittedName>
</protein>